<dbReference type="Pfam" id="PF17917">
    <property type="entry name" value="RT_RNaseH"/>
    <property type="match status" value="1"/>
</dbReference>
<accession>A0A0G4J648</accession>
<dbReference type="Proteomes" id="UP000039324">
    <property type="component" value="Unassembled WGS sequence"/>
</dbReference>
<dbReference type="InterPro" id="IPR050951">
    <property type="entry name" value="Retrovirus_Pol_polyprotein"/>
</dbReference>
<reference evidence="12 13" key="1">
    <citation type="submission" date="2015-02" db="EMBL/GenBank/DDBJ databases">
        <authorList>
            <person name="Chooi Y.-H."/>
        </authorList>
    </citation>
    <scope>NUCLEOTIDE SEQUENCE [LARGE SCALE GENOMIC DNA]</scope>
    <source>
        <strain evidence="12">E3</strain>
    </source>
</reference>
<keyword evidence="6" id="KW-0378">Hydrolase</keyword>
<sequence length="724" mass="83906">MIQCVFADASKFHRAGMVTQIPLEDKDQPVWEANHQPLGFTGHKFTGSELNWSTPDKEASALLDVVEKLDDLLQTGKPFRLYTDHRNLMHIYNPQKCTQPAAERLERWGMKLRKYKFTIEHIPWEKNVWTDLQTRWGVDNGLRRDADLETQIDTGQVKYEDATNVFRILRIRSDEDRSSDPEASNGDMGNEDRVSYAETHERGVPNNTGRENEDQVSYPEIHNRWGQPADKFRVQRMLEKKLVWPTEEEIRERQSKFMTNDKQNDLRKSDAGLLVNSRGQIVIPSEDVELRVRLTVIAHAAGFAHRSIDDMTQLLRKKFIWNGISEDIRRIATGCLHCRPTRGGEVCPRPLGHACHATIRGQVLHMDYLYMMPSMEEAGHDFKWILVLRDDLSGLVHLVPTVVPDSLTTVQALMEWRSKSGTPEIIVSDQASYVMSEVTREYSKLCNVKQHWTTAYIHYPNGTVEVVNKHVLALFRAICSDLRWQKEEWPWLIKVVEHVLHHRPQQRLGGRAPVQVHSGVEPDDPLEAVCMNPTRETQVSVAQLTSERIQTLTDELIAAMNEMHKEVADLSKRQRAQRREKASGNRKPPNVYQGDFVLRAETLRAGEKLFLKWRGPYRVTEVHSNYIFEVEDLANGDHHIVHGSRLQFYCDQKLNITEELKEQIAYDNSPWEIQEIMDARKNREQTIELRIRWRGFSDEESTWEPASVIIEDQPQNGATFHQWT</sequence>
<name>A0A0G4J648_PLABS</name>
<dbReference type="PANTHER" id="PTHR37984">
    <property type="entry name" value="PROTEIN CBG26694"/>
    <property type="match status" value="1"/>
</dbReference>
<keyword evidence="2" id="KW-0808">Transferase</keyword>
<dbReference type="InterPro" id="IPR016197">
    <property type="entry name" value="Chromo-like_dom_sf"/>
</dbReference>
<dbReference type="PROSITE" id="PS50013">
    <property type="entry name" value="CHROMO_2"/>
    <property type="match status" value="1"/>
</dbReference>
<dbReference type="SUPFAM" id="SSF56672">
    <property type="entry name" value="DNA/RNA polymerases"/>
    <property type="match status" value="1"/>
</dbReference>
<dbReference type="PROSITE" id="PS00598">
    <property type="entry name" value="CHROMO_1"/>
    <property type="match status" value="1"/>
</dbReference>
<keyword evidence="3" id="KW-0548">Nucleotidyltransferase</keyword>
<dbReference type="STRING" id="37360.A0A0G4J648"/>
<dbReference type="Gene3D" id="2.40.50.40">
    <property type="match status" value="1"/>
</dbReference>
<keyword evidence="5" id="KW-0255">Endonuclease</keyword>
<dbReference type="InterPro" id="IPR001584">
    <property type="entry name" value="Integrase_cat-core"/>
</dbReference>
<evidence type="ECO:0000256" key="6">
    <source>
        <dbReference type="ARBA" id="ARBA00022801"/>
    </source>
</evidence>
<keyword evidence="4" id="KW-0540">Nuclease</keyword>
<evidence type="ECO:0000256" key="8">
    <source>
        <dbReference type="ARBA" id="ARBA00023242"/>
    </source>
</evidence>
<keyword evidence="13" id="KW-1185">Reference proteome</keyword>
<evidence type="ECO:0000256" key="9">
    <source>
        <dbReference type="SAM" id="MobiDB-lite"/>
    </source>
</evidence>
<protein>
    <recommendedName>
        <fullName evidence="14">Integrase catalytic domain-containing protein</fullName>
    </recommendedName>
</protein>
<feature type="domain" description="Integrase catalytic" evidence="11">
    <location>
        <begin position="346"/>
        <end position="521"/>
    </location>
</feature>
<evidence type="ECO:0000313" key="12">
    <source>
        <dbReference type="EMBL" id="CEP02997.1"/>
    </source>
</evidence>
<evidence type="ECO:0000313" key="13">
    <source>
        <dbReference type="Proteomes" id="UP000039324"/>
    </source>
</evidence>
<organism evidence="12 13">
    <name type="scientific">Plasmodiophora brassicae</name>
    <name type="common">Clubroot disease agent</name>
    <dbReference type="NCBI Taxonomy" id="37360"/>
    <lineage>
        <taxon>Eukaryota</taxon>
        <taxon>Sar</taxon>
        <taxon>Rhizaria</taxon>
        <taxon>Endomyxa</taxon>
        <taxon>Phytomyxea</taxon>
        <taxon>Plasmodiophorida</taxon>
        <taxon>Plasmodiophoridae</taxon>
        <taxon>Plasmodiophora</taxon>
    </lineage>
</organism>
<evidence type="ECO:0000256" key="3">
    <source>
        <dbReference type="ARBA" id="ARBA00022695"/>
    </source>
</evidence>
<keyword evidence="7" id="KW-0695">RNA-directed DNA polymerase</keyword>
<keyword evidence="8" id="KW-0539">Nucleus</keyword>
<dbReference type="SUPFAM" id="SSF53098">
    <property type="entry name" value="Ribonuclease H-like"/>
    <property type="match status" value="1"/>
</dbReference>
<dbReference type="GO" id="GO:0004519">
    <property type="term" value="F:endonuclease activity"/>
    <property type="evidence" value="ECO:0007669"/>
    <property type="project" value="UniProtKB-KW"/>
</dbReference>
<dbReference type="Pfam" id="PF17921">
    <property type="entry name" value="Integrase_H2C2"/>
    <property type="match status" value="1"/>
</dbReference>
<dbReference type="GO" id="GO:0005634">
    <property type="term" value="C:nucleus"/>
    <property type="evidence" value="ECO:0007669"/>
    <property type="project" value="UniProtKB-SubCell"/>
</dbReference>
<dbReference type="EMBL" id="CDSF01000136">
    <property type="protein sequence ID" value="CEP02997.1"/>
    <property type="molecule type" value="Genomic_DNA"/>
</dbReference>
<dbReference type="GO" id="GO:0003964">
    <property type="term" value="F:RNA-directed DNA polymerase activity"/>
    <property type="evidence" value="ECO:0007669"/>
    <property type="project" value="UniProtKB-KW"/>
</dbReference>
<dbReference type="CDD" id="cd00024">
    <property type="entry name" value="CD_CSD"/>
    <property type="match status" value="1"/>
</dbReference>
<evidence type="ECO:0000256" key="5">
    <source>
        <dbReference type="ARBA" id="ARBA00022759"/>
    </source>
</evidence>
<evidence type="ECO:0000256" key="7">
    <source>
        <dbReference type="ARBA" id="ARBA00022918"/>
    </source>
</evidence>
<dbReference type="InterPro" id="IPR036397">
    <property type="entry name" value="RNaseH_sf"/>
</dbReference>
<dbReference type="InterPro" id="IPR023780">
    <property type="entry name" value="Chromo_domain"/>
</dbReference>
<proteinExistence type="predicted"/>
<dbReference type="InterPro" id="IPR043502">
    <property type="entry name" value="DNA/RNA_pol_sf"/>
</dbReference>
<dbReference type="Gene3D" id="3.30.420.10">
    <property type="entry name" value="Ribonuclease H-like superfamily/Ribonuclease H"/>
    <property type="match status" value="1"/>
</dbReference>
<dbReference type="InterPro" id="IPR023779">
    <property type="entry name" value="Chromodomain_CS"/>
</dbReference>
<evidence type="ECO:0000256" key="2">
    <source>
        <dbReference type="ARBA" id="ARBA00022679"/>
    </source>
</evidence>
<dbReference type="InterPro" id="IPR012337">
    <property type="entry name" value="RNaseH-like_sf"/>
</dbReference>
<evidence type="ECO:0000259" key="11">
    <source>
        <dbReference type="PROSITE" id="PS50994"/>
    </source>
</evidence>
<comment type="subcellular location">
    <subcellularLocation>
        <location evidence="1">Nucleus</location>
    </subcellularLocation>
</comment>
<dbReference type="GO" id="GO:0016787">
    <property type="term" value="F:hydrolase activity"/>
    <property type="evidence" value="ECO:0007669"/>
    <property type="project" value="UniProtKB-KW"/>
</dbReference>
<dbReference type="Gene3D" id="1.10.340.70">
    <property type="match status" value="1"/>
</dbReference>
<feature type="domain" description="Chromo" evidence="10">
    <location>
        <begin position="671"/>
        <end position="724"/>
    </location>
</feature>
<gene>
    <name evidence="12" type="ORF">PBRA_009215</name>
</gene>
<evidence type="ECO:0000256" key="4">
    <source>
        <dbReference type="ARBA" id="ARBA00022722"/>
    </source>
</evidence>
<dbReference type="InterPro" id="IPR000953">
    <property type="entry name" value="Chromo/chromo_shadow_dom"/>
</dbReference>
<dbReference type="GO" id="GO:0003676">
    <property type="term" value="F:nucleic acid binding"/>
    <property type="evidence" value="ECO:0007669"/>
    <property type="project" value="InterPro"/>
</dbReference>
<dbReference type="PANTHER" id="PTHR37984:SF5">
    <property type="entry name" value="PROTEIN NYNRIN-LIKE"/>
    <property type="match status" value="1"/>
</dbReference>
<dbReference type="PROSITE" id="PS50994">
    <property type="entry name" value="INTEGRASE"/>
    <property type="match status" value="1"/>
</dbReference>
<evidence type="ECO:0000259" key="10">
    <source>
        <dbReference type="PROSITE" id="PS50013"/>
    </source>
</evidence>
<dbReference type="Pfam" id="PF00385">
    <property type="entry name" value="Chromo"/>
    <property type="match status" value="1"/>
</dbReference>
<evidence type="ECO:0008006" key="14">
    <source>
        <dbReference type="Google" id="ProtNLM"/>
    </source>
</evidence>
<feature type="region of interest" description="Disordered" evidence="9">
    <location>
        <begin position="568"/>
        <end position="590"/>
    </location>
</feature>
<evidence type="ECO:0000256" key="1">
    <source>
        <dbReference type="ARBA" id="ARBA00004123"/>
    </source>
</evidence>
<dbReference type="OrthoDB" id="124252at2759"/>
<dbReference type="SUPFAM" id="SSF54160">
    <property type="entry name" value="Chromo domain-like"/>
    <property type="match status" value="1"/>
</dbReference>
<dbReference type="GO" id="GO:0015074">
    <property type="term" value="P:DNA integration"/>
    <property type="evidence" value="ECO:0007669"/>
    <property type="project" value="InterPro"/>
</dbReference>
<dbReference type="AlphaFoldDB" id="A0A0G4J648"/>
<dbReference type="InterPro" id="IPR041373">
    <property type="entry name" value="RT_RNaseH"/>
</dbReference>
<dbReference type="InterPro" id="IPR041588">
    <property type="entry name" value="Integrase_H2C2"/>
</dbReference>
<feature type="compositionally biased region" description="Basic and acidic residues" evidence="9">
    <location>
        <begin position="568"/>
        <end position="583"/>
    </location>
</feature>